<name>A0A2P5X0N4_GOSBA</name>
<dbReference type="EMBL" id="KZ665965">
    <property type="protein sequence ID" value="PPR96909.1"/>
    <property type="molecule type" value="Genomic_DNA"/>
</dbReference>
<dbReference type="AlphaFoldDB" id="A0A2P5X0N4"/>
<dbReference type="PANTHER" id="PTHR31286">
    <property type="entry name" value="GLYCINE-RICH CELL WALL STRUCTURAL PROTEIN 1.8-LIKE"/>
    <property type="match status" value="1"/>
</dbReference>
<evidence type="ECO:0000313" key="2">
    <source>
        <dbReference type="Proteomes" id="UP000239757"/>
    </source>
</evidence>
<organism evidence="1 2">
    <name type="scientific">Gossypium barbadense</name>
    <name type="common">Sea Island cotton</name>
    <name type="synonym">Hibiscus barbadensis</name>
    <dbReference type="NCBI Taxonomy" id="3634"/>
    <lineage>
        <taxon>Eukaryota</taxon>
        <taxon>Viridiplantae</taxon>
        <taxon>Streptophyta</taxon>
        <taxon>Embryophyta</taxon>
        <taxon>Tracheophyta</taxon>
        <taxon>Spermatophyta</taxon>
        <taxon>Magnoliopsida</taxon>
        <taxon>eudicotyledons</taxon>
        <taxon>Gunneridae</taxon>
        <taxon>Pentapetalae</taxon>
        <taxon>rosids</taxon>
        <taxon>malvids</taxon>
        <taxon>Malvales</taxon>
        <taxon>Malvaceae</taxon>
        <taxon>Malvoideae</taxon>
        <taxon>Gossypium</taxon>
    </lineage>
</organism>
<accession>A0A2P5X0N4</accession>
<evidence type="ECO:0000313" key="1">
    <source>
        <dbReference type="EMBL" id="PPR96909.1"/>
    </source>
</evidence>
<reference evidence="1 2" key="1">
    <citation type="submission" date="2015-01" db="EMBL/GenBank/DDBJ databases">
        <title>Genome of allotetraploid Gossypium barbadense reveals genomic plasticity and fiber elongation in cotton evolution.</title>
        <authorList>
            <person name="Chen X."/>
            <person name="Liu X."/>
            <person name="Zhao B."/>
            <person name="Zheng H."/>
            <person name="Hu Y."/>
            <person name="Lu G."/>
            <person name="Yang C."/>
            <person name="Chen J."/>
            <person name="Shan C."/>
            <person name="Zhang L."/>
            <person name="Zhou Y."/>
            <person name="Wang L."/>
            <person name="Guo W."/>
            <person name="Bai Y."/>
            <person name="Ruan J."/>
            <person name="Shangguan X."/>
            <person name="Mao Y."/>
            <person name="Jiang J."/>
            <person name="Zhu Y."/>
            <person name="Lei J."/>
            <person name="Kang H."/>
            <person name="Chen S."/>
            <person name="He X."/>
            <person name="Wang R."/>
            <person name="Wang Y."/>
            <person name="Chen J."/>
            <person name="Wang L."/>
            <person name="Yu S."/>
            <person name="Wang B."/>
            <person name="Wei J."/>
            <person name="Song S."/>
            <person name="Lu X."/>
            <person name="Gao Z."/>
            <person name="Gu W."/>
            <person name="Deng X."/>
            <person name="Ma D."/>
            <person name="Wang S."/>
            <person name="Liang W."/>
            <person name="Fang L."/>
            <person name="Cai C."/>
            <person name="Zhu X."/>
            <person name="Zhou B."/>
            <person name="Zhang Y."/>
            <person name="Chen Z."/>
            <person name="Xu S."/>
            <person name="Zhu R."/>
            <person name="Wang S."/>
            <person name="Zhang T."/>
            <person name="Zhao G."/>
        </authorList>
    </citation>
    <scope>NUCLEOTIDE SEQUENCE [LARGE SCALE GENOMIC DNA]</scope>
    <source>
        <strain evidence="2">cv. Xinhai21</strain>
        <tissue evidence="1">Leaf</tissue>
    </source>
</reference>
<gene>
    <name evidence="1" type="ORF">GOBAR_AA23757</name>
</gene>
<dbReference type="OrthoDB" id="994333at2759"/>
<dbReference type="InterPro" id="IPR040256">
    <property type="entry name" value="At4g02000-like"/>
</dbReference>
<evidence type="ECO:0008006" key="3">
    <source>
        <dbReference type="Google" id="ProtNLM"/>
    </source>
</evidence>
<sequence>MVNTSLALERLGSPIPSGIERATKKVWNKDLDANSPGDLTMEDSDQGKESFKEILMVNVGNKGGDTDAVLKNKDLDILVGDVRVSLEGPYPEVFFFDRVQEILDKSMEQKVVVKLLGRLIGYKALFNRIQVLGNWLGRSNQDHTKALTEGPWMVYGNYLTIQPWSRDFSTKECYPSKAIVWMRLLGLSYRYNNKKLLRIIAGMLGKVVKIDYNTTVGRRGKFARFALVVDLKKPLKAFVEINGIPYCVEYERLPSICYKCGCYGHR</sequence>
<protein>
    <recommendedName>
        <fullName evidence="3">DUF4283 domain-containing protein</fullName>
    </recommendedName>
</protein>
<dbReference type="PANTHER" id="PTHR31286:SF99">
    <property type="entry name" value="DUF4283 DOMAIN-CONTAINING PROTEIN"/>
    <property type="match status" value="1"/>
</dbReference>
<proteinExistence type="predicted"/>
<dbReference type="Proteomes" id="UP000239757">
    <property type="component" value="Unassembled WGS sequence"/>
</dbReference>